<reference evidence="15 16" key="1">
    <citation type="submission" date="2024-03" db="EMBL/GenBank/DDBJ databases">
        <title>The genome assembly and annotation of the cricket Gryllus longicercus Weissman &amp; Gray.</title>
        <authorList>
            <person name="Szrajer S."/>
            <person name="Gray D."/>
            <person name="Ylla G."/>
        </authorList>
    </citation>
    <scope>NUCLEOTIDE SEQUENCE [LARGE SCALE GENOMIC DNA]</scope>
    <source>
        <strain evidence="15">DAG 2021-001</strain>
        <tissue evidence="15">Whole body minus gut</tissue>
    </source>
</reference>
<feature type="compositionally biased region" description="Basic and acidic residues" evidence="13">
    <location>
        <begin position="117"/>
        <end position="126"/>
    </location>
</feature>
<dbReference type="GO" id="GO:0046982">
    <property type="term" value="F:protein heterodimerization activity"/>
    <property type="evidence" value="ECO:0007669"/>
    <property type="project" value="InterPro"/>
</dbReference>
<comment type="subunit">
    <text evidence="10">Heterodimer with POLE3; binds to DNA. Component of the CHRAC ISWI chromatin remodeling complex at least composed of SMARCA5/SNF2H, BAZ1A/ACF1, CHRAC1 and POLE3; the complex preferentially binds DNA through the CHRAC1-POLE3 heterodimer and possesses ATP-dependent nucleosome-remodeling activity. Within the complex, the heterodimer with POLE3 interacts with SMARCA5/SNF2H; the interaction is direct and enhances nucleosome sliding activity by the SMARCA5/SNF2H and BAZ1A/ACF1 interaction. Within the complex, the heterodimer with POLE3 interacts with BAZ1A/ACF1; the interactions are direct.</text>
</comment>
<evidence type="ECO:0000256" key="7">
    <source>
        <dbReference type="ARBA" id="ARBA00023125"/>
    </source>
</evidence>
<evidence type="ECO:0000313" key="16">
    <source>
        <dbReference type="Proteomes" id="UP001378592"/>
    </source>
</evidence>
<dbReference type="PANTHER" id="PTHR10252:SF54">
    <property type="entry name" value="CHROMATIN ACCESSIBILITY COMPLEX PROTEIN 1"/>
    <property type="match status" value="1"/>
</dbReference>
<dbReference type="InterPro" id="IPR003958">
    <property type="entry name" value="CBFA_NFYB_domain"/>
</dbReference>
<dbReference type="FunFam" id="1.10.20.10:FF:000048">
    <property type="entry name" value="Chromatin accessibility complex subunit 1"/>
    <property type="match status" value="1"/>
</dbReference>
<keyword evidence="4" id="KW-0548">Nucleotidyltransferase</keyword>
<keyword evidence="5" id="KW-0007">Acetylation</keyword>
<dbReference type="GO" id="GO:0006338">
    <property type="term" value="P:chromatin remodeling"/>
    <property type="evidence" value="ECO:0007669"/>
    <property type="project" value="TreeGrafter"/>
</dbReference>
<evidence type="ECO:0000256" key="9">
    <source>
        <dbReference type="ARBA" id="ARBA00059032"/>
    </source>
</evidence>
<evidence type="ECO:0000256" key="12">
    <source>
        <dbReference type="ARBA" id="ARBA00083235"/>
    </source>
</evidence>
<keyword evidence="16" id="KW-1185">Reference proteome</keyword>
<dbReference type="GO" id="GO:0016779">
    <property type="term" value="F:nucleotidyltransferase activity"/>
    <property type="evidence" value="ECO:0007669"/>
    <property type="project" value="UniProtKB-KW"/>
</dbReference>
<dbReference type="InterPro" id="IPR009072">
    <property type="entry name" value="Histone-fold"/>
</dbReference>
<name>A0AAN9ZBW3_9ORTH</name>
<keyword evidence="6" id="KW-0175">Coiled coil</keyword>
<keyword evidence="2" id="KW-0597">Phosphoprotein</keyword>
<evidence type="ECO:0000256" key="3">
    <source>
        <dbReference type="ARBA" id="ARBA00022679"/>
    </source>
</evidence>
<keyword evidence="7" id="KW-0238">DNA-binding</keyword>
<keyword evidence="8" id="KW-0539">Nucleus</keyword>
<evidence type="ECO:0000256" key="6">
    <source>
        <dbReference type="ARBA" id="ARBA00023054"/>
    </source>
</evidence>
<evidence type="ECO:0000256" key="2">
    <source>
        <dbReference type="ARBA" id="ARBA00022553"/>
    </source>
</evidence>
<evidence type="ECO:0000313" key="15">
    <source>
        <dbReference type="EMBL" id="KAK7869085.1"/>
    </source>
</evidence>
<evidence type="ECO:0000256" key="5">
    <source>
        <dbReference type="ARBA" id="ARBA00022990"/>
    </source>
</evidence>
<proteinExistence type="predicted"/>
<feature type="domain" description="Transcription factor CBF/NF-Y/archaeal histone" evidence="14">
    <location>
        <begin position="14"/>
        <end position="63"/>
    </location>
</feature>
<evidence type="ECO:0000256" key="1">
    <source>
        <dbReference type="ARBA" id="ARBA00004123"/>
    </source>
</evidence>
<keyword evidence="3" id="KW-0808">Transferase</keyword>
<dbReference type="PANTHER" id="PTHR10252">
    <property type="entry name" value="HISTONE-LIKE TRANSCRIPTION FACTOR CCAAT-RELATED"/>
    <property type="match status" value="1"/>
</dbReference>
<dbReference type="SUPFAM" id="SSF47113">
    <property type="entry name" value="Histone-fold"/>
    <property type="match status" value="1"/>
</dbReference>
<dbReference type="Pfam" id="PF00808">
    <property type="entry name" value="CBFD_NFYB_HMF"/>
    <property type="match status" value="1"/>
</dbReference>
<dbReference type="EMBL" id="JAZDUA010000080">
    <property type="protein sequence ID" value="KAK7869085.1"/>
    <property type="molecule type" value="Genomic_DNA"/>
</dbReference>
<evidence type="ECO:0000256" key="11">
    <source>
        <dbReference type="ARBA" id="ARBA00071805"/>
    </source>
</evidence>
<evidence type="ECO:0000256" key="13">
    <source>
        <dbReference type="SAM" id="MobiDB-lite"/>
    </source>
</evidence>
<protein>
    <recommendedName>
        <fullName evidence="11">Chromatin accessibility complex protein 1</fullName>
    </recommendedName>
    <alternativeName>
        <fullName evidence="12">DNA polymerase epsilon subunit p15</fullName>
    </alternativeName>
</protein>
<feature type="region of interest" description="Disordered" evidence="13">
    <location>
        <begin position="111"/>
        <end position="155"/>
    </location>
</feature>
<organism evidence="15 16">
    <name type="scientific">Gryllus longicercus</name>
    <dbReference type="NCBI Taxonomy" id="2509291"/>
    <lineage>
        <taxon>Eukaryota</taxon>
        <taxon>Metazoa</taxon>
        <taxon>Ecdysozoa</taxon>
        <taxon>Arthropoda</taxon>
        <taxon>Hexapoda</taxon>
        <taxon>Insecta</taxon>
        <taxon>Pterygota</taxon>
        <taxon>Neoptera</taxon>
        <taxon>Polyneoptera</taxon>
        <taxon>Orthoptera</taxon>
        <taxon>Ensifera</taxon>
        <taxon>Gryllidea</taxon>
        <taxon>Grylloidea</taxon>
        <taxon>Gryllidae</taxon>
        <taxon>Gryllinae</taxon>
        <taxon>Gryllus</taxon>
    </lineage>
</organism>
<feature type="compositionally biased region" description="Acidic residues" evidence="13">
    <location>
        <begin position="127"/>
        <end position="155"/>
    </location>
</feature>
<dbReference type="Gene3D" id="1.10.20.10">
    <property type="entry name" value="Histone, subunit A"/>
    <property type="match status" value="1"/>
</dbReference>
<dbReference type="Proteomes" id="UP001378592">
    <property type="component" value="Unassembled WGS sequence"/>
</dbReference>
<evidence type="ECO:0000256" key="10">
    <source>
        <dbReference type="ARBA" id="ARBA00062516"/>
    </source>
</evidence>
<dbReference type="InterPro" id="IPR050568">
    <property type="entry name" value="Transcr_DNA_Rep_Reg"/>
</dbReference>
<dbReference type="AlphaFoldDB" id="A0AAN9ZBW3"/>
<comment type="caution">
    <text evidence="15">The sequence shown here is derived from an EMBL/GenBank/DDBJ whole genome shotgun (WGS) entry which is preliminary data.</text>
</comment>
<dbReference type="CDD" id="cd22924">
    <property type="entry name" value="HFD_CHRAC1-like"/>
    <property type="match status" value="1"/>
</dbReference>
<sequence length="155" mass="17924">MAGRKGKREKKLVKLPESRIKTIMKSSPEVENIGKEALFLVNKATEFFIHYLAKSAHAISSNKQELCYSDVAEIVQTNEIMSFIKEIMPRTITFSQYKELMVAKGLPIEYESSESESDVKGRKSNEEDFDYFEPEQSYEDSENVFEMEDEIKESK</sequence>
<evidence type="ECO:0000259" key="14">
    <source>
        <dbReference type="Pfam" id="PF00808"/>
    </source>
</evidence>
<comment type="subcellular location">
    <subcellularLocation>
        <location evidence="1">Nucleus</location>
    </subcellularLocation>
</comment>
<evidence type="ECO:0000256" key="8">
    <source>
        <dbReference type="ARBA" id="ARBA00023242"/>
    </source>
</evidence>
<dbReference type="GO" id="GO:0003677">
    <property type="term" value="F:DNA binding"/>
    <property type="evidence" value="ECO:0007669"/>
    <property type="project" value="UniProtKB-KW"/>
</dbReference>
<dbReference type="GO" id="GO:0006261">
    <property type="term" value="P:DNA-templated DNA replication"/>
    <property type="evidence" value="ECO:0007669"/>
    <property type="project" value="TreeGrafter"/>
</dbReference>
<evidence type="ECO:0000256" key="4">
    <source>
        <dbReference type="ARBA" id="ARBA00022695"/>
    </source>
</evidence>
<gene>
    <name evidence="15" type="ORF">R5R35_000804</name>
</gene>
<comment type="function">
    <text evidence="9">Forms a complex with DNA polymerase epsilon subunit POLE3 and binds naked DNA, which is then incorporated into chromatin, aided by the nucleosome remodeling activity of ISWI/SNF2H and ACF1. Does not enhance nucleosome sliding activity of the ACF-5 ISWI chromatin remodeling complex.</text>
</comment>
<accession>A0AAN9ZBW3</accession>
<dbReference type="GO" id="GO:0008623">
    <property type="term" value="C:CHRAC"/>
    <property type="evidence" value="ECO:0007669"/>
    <property type="project" value="TreeGrafter"/>
</dbReference>